<comment type="similarity">
    <text evidence="1">Belongs to the bacterial ribosomal protein bS1 family.</text>
</comment>
<accession>A0A1J5SVC8</accession>
<dbReference type="AlphaFoldDB" id="A0A1J5SVC8"/>
<dbReference type="Gene3D" id="2.40.50.140">
    <property type="entry name" value="Nucleic acid-binding proteins"/>
    <property type="match status" value="5"/>
</dbReference>
<feature type="domain" description="S1 motif" evidence="8">
    <location>
        <begin position="200"/>
        <end position="268"/>
    </location>
</feature>
<dbReference type="InterPro" id="IPR003029">
    <property type="entry name" value="S1_domain"/>
</dbReference>
<evidence type="ECO:0000256" key="6">
    <source>
        <dbReference type="ARBA" id="ARBA00035293"/>
    </source>
</evidence>
<keyword evidence="3" id="KW-0694">RNA-binding</keyword>
<dbReference type="SUPFAM" id="SSF50249">
    <property type="entry name" value="Nucleic acid-binding proteins"/>
    <property type="match status" value="6"/>
</dbReference>
<dbReference type="CDD" id="cd05687">
    <property type="entry name" value="S1_RPS1_repeat_ec1_hs1"/>
    <property type="match status" value="1"/>
</dbReference>
<gene>
    <name evidence="9" type="primary">rpsA_3</name>
    <name evidence="9" type="ORF">GALL_98790</name>
</gene>
<dbReference type="NCBIfam" id="NF004955">
    <property type="entry name" value="PRK06299.1-5"/>
    <property type="match status" value="1"/>
</dbReference>
<dbReference type="NCBIfam" id="NF004952">
    <property type="entry name" value="PRK06299.1-2"/>
    <property type="match status" value="1"/>
</dbReference>
<evidence type="ECO:0000256" key="2">
    <source>
        <dbReference type="ARBA" id="ARBA00022737"/>
    </source>
</evidence>
<keyword evidence="4 9" id="KW-0689">Ribosomal protein</keyword>
<evidence type="ECO:0000313" key="9">
    <source>
        <dbReference type="EMBL" id="OIR08016.1"/>
    </source>
</evidence>
<dbReference type="InterPro" id="IPR000110">
    <property type="entry name" value="Ribosomal_bS1"/>
</dbReference>
<evidence type="ECO:0000256" key="7">
    <source>
        <dbReference type="ARBA" id="ARBA00035517"/>
    </source>
</evidence>
<feature type="domain" description="S1 motif" evidence="8">
    <location>
        <begin position="113"/>
        <end position="179"/>
    </location>
</feature>
<protein>
    <recommendedName>
        <fullName evidence="6">Small ribosomal subunit protein bS1</fullName>
    </recommendedName>
    <alternativeName>
        <fullName evidence="7">30S ribosomal protein S1</fullName>
    </alternativeName>
</protein>
<reference evidence="9" key="1">
    <citation type="submission" date="2016-10" db="EMBL/GenBank/DDBJ databases">
        <title>Sequence of Gallionella enrichment culture.</title>
        <authorList>
            <person name="Poehlein A."/>
            <person name="Muehling M."/>
            <person name="Daniel R."/>
        </authorList>
    </citation>
    <scope>NUCLEOTIDE SEQUENCE</scope>
</reference>
<dbReference type="NCBIfam" id="NF004954">
    <property type="entry name" value="PRK06299.1-4"/>
    <property type="match status" value="1"/>
</dbReference>
<dbReference type="GO" id="GO:0006412">
    <property type="term" value="P:translation"/>
    <property type="evidence" value="ECO:0007669"/>
    <property type="project" value="InterPro"/>
</dbReference>
<dbReference type="NCBIfam" id="TIGR00717">
    <property type="entry name" value="rpsA"/>
    <property type="match status" value="1"/>
</dbReference>
<dbReference type="Pfam" id="PF00575">
    <property type="entry name" value="S1"/>
    <property type="match status" value="6"/>
</dbReference>
<dbReference type="InterPro" id="IPR050437">
    <property type="entry name" value="Ribos_protein_bS1-like"/>
</dbReference>
<dbReference type="SMART" id="SM00316">
    <property type="entry name" value="S1"/>
    <property type="match status" value="6"/>
</dbReference>
<dbReference type="PANTHER" id="PTHR10724:SF7">
    <property type="entry name" value="SMALL RIBOSOMAL SUBUNIT PROTEIN BS1C"/>
    <property type="match status" value="1"/>
</dbReference>
<evidence type="ECO:0000256" key="3">
    <source>
        <dbReference type="ARBA" id="ARBA00022884"/>
    </source>
</evidence>
<keyword evidence="5" id="KW-0687">Ribonucleoprotein</keyword>
<dbReference type="InterPro" id="IPR012340">
    <property type="entry name" value="NA-bd_OB-fold"/>
</dbReference>
<evidence type="ECO:0000256" key="5">
    <source>
        <dbReference type="ARBA" id="ARBA00023274"/>
    </source>
</evidence>
<dbReference type="PIRSF" id="PIRSF002111">
    <property type="entry name" value="RpsA"/>
    <property type="match status" value="1"/>
</dbReference>
<feature type="domain" description="S1 motif" evidence="8">
    <location>
        <begin position="372"/>
        <end position="442"/>
    </location>
</feature>
<keyword evidence="2" id="KW-0677">Repeat</keyword>
<dbReference type="GO" id="GO:0003729">
    <property type="term" value="F:mRNA binding"/>
    <property type="evidence" value="ECO:0007669"/>
    <property type="project" value="TreeGrafter"/>
</dbReference>
<dbReference type="EMBL" id="MLJW01000034">
    <property type="protein sequence ID" value="OIR08016.1"/>
    <property type="molecule type" value="Genomic_DNA"/>
</dbReference>
<dbReference type="CDD" id="cd05688">
    <property type="entry name" value="S1_RPS1_repeat_ec3"/>
    <property type="match status" value="1"/>
</dbReference>
<evidence type="ECO:0000259" key="8">
    <source>
        <dbReference type="PROSITE" id="PS50126"/>
    </source>
</evidence>
<name>A0A1J5SVC8_9ZZZZ</name>
<dbReference type="CDD" id="cd04465">
    <property type="entry name" value="S1_RPS1_repeat_ec2_hs2"/>
    <property type="match status" value="1"/>
</dbReference>
<dbReference type="FunFam" id="2.40.50.140:FF:000018">
    <property type="entry name" value="30S ribosomal protein S1"/>
    <property type="match status" value="1"/>
</dbReference>
<feature type="domain" description="S1 motif" evidence="8">
    <location>
        <begin position="459"/>
        <end position="527"/>
    </location>
</feature>
<feature type="domain" description="S1 motif" evidence="8">
    <location>
        <begin position="29"/>
        <end position="95"/>
    </location>
</feature>
<evidence type="ECO:0000256" key="4">
    <source>
        <dbReference type="ARBA" id="ARBA00022980"/>
    </source>
</evidence>
<dbReference type="GO" id="GO:0003735">
    <property type="term" value="F:structural constituent of ribosome"/>
    <property type="evidence" value="ECO:0007669"/>
    <property type="project" value="InterPro"/>
</dbReference>
<proteinExistence type="inferred from homology"/>
<dbReference type="GO" id="GO:0022627">
    <property type="term" value="C:cytosolic small ribosomal subunit"/>
    <property type="evidence" value="ECO:0007669"/>
    <property type="project" value="TreeGrafter"/>
</dbReference>
<dbReference type="PROSITE" id="PS50126">
    <property type="entry name" value="S1"/>
    <property type="match status" value="6"/>
</dbReference>
<dbReference type="PANTHER" id="PTHR10724">
    <property type="entry name" value="30S RIBOSOMAL PROTEIN S1"/>
    <property type="match status" value="1"/>
</dbReference>
<comment type="caution">
    <text evidence="9">The sequence shown here is derived from an EMBL/GenBank/DDBJ whole genome shotgun (WGS) entry which is preliminary data.</text>
</comment>
<dbReference type="PRINTS" id="PR00681">
    <property type="entry name" value="RIBOSOMALS1"/>
</dbReference>
<evidence type="ECO:0000256" key="1">
    <source>
        <dbReference type="ARBA" id="ARBA00006767"/>
    </source>
</evidence>
<sequence>MANATDFNTSENFASLLDEMFGENGGFEGSVVKGLVVGVDGDFAVIDVGLKSEGRIPLKEFSAPGRPAEIKAGDEVEVFVERYEDKNGEVMLSREKARREEAWTQLEKSFQDNLRVNGVIFGRVKGGFTVDLSGAVAFLPGSQVDIRPVRDIGPLMGSAQPFQILKMDRSRGNIVVSRRAVLEETRAEQRSELIESLKEGQILEGVVKNITDYGAFVDLGGVDGLLHVTDIAWKRINHPSEALHIGQTVKVQVIRFNSETQRISLGIKQLEADPWEGVEQKYPVNAKFVGRVTNITDYGAFVELEPGVEGLVHVSEMSWTKKNVHPGKIVSTSQEVEVMVLDVDAQKRRISLGLKQTMSNPWEGFLEKFPVGSEVEGEVKNITEFGLFIGLPGDIDGMVHLSDLDWERSGEQAIADFKKGDVVKAKVLDVDIEKERISLGIKQLGSDPFKEAIANVKKGDVVTTTVTAVTENGLEVAVEGLSGFIRKGELARDRADQRPERFAVGEKIDAKITAIDKATRKVTLSVKAREIEEEKQAMAEYGSSDSGASLGDILGAAFNRAKEEKAQN</sequence>
<dbReference type="FunFam" id="2.40.50.140:FF:000011">
    <property type="entry name" value="30S ribosomal protein S1"/>
    <property type="match status" value="1"/>
</dbReference>
<feature type="domain" description="S1 motif" evidence="8">
    <location>
        <begin position="285"/>
        <end position="355"/>
    </location>
</feature>
<dbReference type="InterPro" id="IPR035104">
    <property type="entry name" value="Ribosomal_protein_S1-like"/>
</dbReference>
<organism evidence="9">
    <name type="scientific">mine drainage metagenome</name>
    <dbReference type="NCBI Taxonomy" id="410659"/>
    <lineage>
        <taxon>unclassified sequences</taxon>
        <taxon>metagenomes</taxon>
        <taxon>ecological metagenomes</taxon>
    </lineage>
</organism>